<dbReference type="GO" id="GO:0016491">
    <property type="term" value="F:oxidoreductase activity"/>
    <property type="evidence" value="ECO:0007669"/>
    <property type="project" value="UniProtKB-KW"/>
</dbReference>
<comment type="caution">
    <text evidence="5">The sequence shown here is derived from an EMBL/GenBank/DDBJ whole genome shotgun (WGS) entry which is preliminary data.</text>
</comment>
<reference evidence="5 6" key="2">
    <citation type="journal article" date="2013" name="IMA Fungus">
        <title>IMA Genome-F 1: Ceratocystis fimbriata: Draft nuclear genome sequence for the plant pathogen, Ceratocystis fimbriata.</title>
        <authorList>
            <person name="Wilken P.M."/>
            <person name="Steenkamp E.T."/>
            <person name="Wingfield M.J."/>
            <person name="de Beer Z.W."/>
            <person name="Wingfield B.D."/>
        </authorList>
    </citation>
    <scope>NUCLEOTIDE SEQUENCE [LARGE SCALE GENOMIC DNA]</scope>
    <source>
        <strain evidence="5 6">CBS 114723</strain>
    </source>
</reference>
<reference evidence="5 6" key="1">
    <citation type="journal article" date="2013" name="Fungal Biol.">
        <title>Analysis of microsatellite markers in the genome of the plant pathogen Ceratocystis fimbriata.</title>
        <authorList>
            <person name="Simpson M.C."/>
            <person name="Wilken P.M."/>
            <person name="Coetzee M.P."/>
            <person name="Wingfield M.J."/>
            <person name="Wingfield B.D."/>
        </authorList>
    </citation>
    <scope>NUCLEOTIDE SEQUENCE [LARGE SCALE GENOMIC DNA]</scope>
    <source>
        <strain evidence="5 6">CBS 114723</strain>
    </source>
</reference>
<keyword evidence="2" id="KW-0560">Oxidoreductase</keyword>
<dbReference type="GO" id="GO:0044283">
    <property type="term" value="P:small molecule biosynthetic process"/>
    <property type="evidence" value="ECO:0007669"/>
    <property type="project" value="UniProtKB-ARBA"/>
</dbReference>
<keyword evidence="6" id="KW-1185">Reference proteome</keyword>
<name>A0A2C5XDA1_9PEZI</name>
<protein>
    <submittedName>
        <fullName evidence="5">2-oxoglutarate-dependent ethylene/succinate-forming enzyme</fullName>
    </submittedName>
</protein>
<dbReference type="InterPro" id="IPR026992">
    <property type="entry name" value="DIOX_N"/>
</dbReference>
<dbReference type="Gene3D" id="2.60.120.330">
    <property type="entry name" value="B-lactam Antibiotic, Isopenicillin N Synthase, Chain"/>
    <property type="match status" value="1"/>
</dbReference>
<dbReference type="SUPFAM" id="SSF51197">
    <property type="entry name" value="Clavaminate synthase-like"/>
    <property type="match status" value="1"/>
</dbReference>
<dbReference type="AlphaFoldDB" id="A0A2C5XDA1"/>
<dbReference type="InterPro" id="IPR027443">
    <property type="entry name" value="IPNS-like_sf"/>
</dbReference>
<dbReference type="Proteomes" id="UP000222788">
    <property type="component" value="Unassembled WGS sequence"/>
</dbReference>
<dbReference type="OrthoDB" id="288590at2759"/>
<gene>
    <name evidence="5" type="primary">efe</name>
    <name evidence="5" type="ORF">CFIMG_001290RA</name>
</gene>
<dbReference type="InterPro" id="IPR044861">
    <property type="entry name" value="IPNS-like_FE2OG_OXY"/>
</dbReference>
<dbReference type="PANTHER" id="PTHR47990">
    <property type="entry name" value="2-OXOGLUTARATE (2OG) AND FE(II)-DEPENDENT OXYGENASE SUPERFAMILY PROTEIN-RELATED"/>
    <property type="match status" value="1"/>
</dbReference>
<evidence type="ECO:0000313" key="6">
    <source>
        <dbReference type="Proteomes" id="UP000222788"/>
    </source>
</evidence>
<keyword evidence="2" id="KW-0479">Metal-binding</keyword>
<evidence type="ECO:0000256" key="1">
    <source>
        <dbReference type="ARBA" id="ARBA00008056"/>
    </source>
</evidence>
<evidence type="ECO:0000256" key="2">
    <source>
        <dbReference type="RuleBase" id="RU003682"/>
    </source>
</evidence>
<feature type="region of interest" description="Disordered" evidence="3">
    <location>
        <begin position="30"/>
        <end position="53"/>
    </location>
</feature>
<accession>A0A2C5XDA1</accession>
<evidence type="ECO:0000313" key="5">
    <source>
        <dbReference type="EMBL" id="PHH54866.1"/>
    </source>
</evidence>
<dbReference type="PROSITE" id="PS51471">
    <property type="entry name" value="FE2OG_OXY"/>
    <property type="match status" value="1"/>
</dbReference>
<dbReference type="InterPro" id="IPR005123">
    <property type="entry name" value="Oxoglu/Fe-dep_dioxygenase_dom"/>
</dbReference>
<proteinExistence type="inferred from homology"/>
<comment type="similarity">
    <text evidence="1 2">Belongs to the iron/ascorbate-dependent oxidoreductase family.</text>
</comment>
<dbReference type="InterPro" id="IPR050231">
    <property type="entry name" value="Iron_ascorbate_oxido_reductase"/>
</dbReference>
<dbReference type="Pfam" id="PF03171">
    <property type="entry name" value="2OG-FeII_Oxy"/>
    <property type="match status" value="1"/>
</dbReference>
<feature type="domain" description="Fe2OG dioxygenase" evidence="4">
    <location>
        <begin position="227"/>
        <end position="349"/>
    </location>
</feature>
<evidence type="ECO:0000256" key="3">
    <source>
        <dbReference type="SAM" id="MobiDB-lite"/>
    </source>
</evidence>
<keyword evidence="2" id="KW-0408">Iron</keyword>
<organism evidence="5 6">
    <name type="scientific">Ceratocystis fimbriata CBS 114723</name>
    <dbReference type="NCBI Taxonomy" id="1035309"/>
    <lineage>
        <taxon>Eukaryota</taxon>
        <taxon>Fungi</taxon>
        <taxon>Dikarya</taxon>
        <taxon>Ascomycota</taxon>
        <taxon>Pezizomycotina</taxon>
        <taxon>Sordariomycetes</taxon>
        <taxon>Hypocreomycetidae</taxon>
        <taxon>Microascales</taxon>
        <taxon>Ceratocystidaceae</taxon>
        <taxon>Ceratocystis</taxon>
    </lineage>
</organism>
<evidence type="ECO:0000259" key="4">
    <source>
        <dbReference type="PROSITE" id="PS51471"/>
    </source>
</evidence>
<dbReference type="Pfam" id="PF14226">
    <property type="entry name" value="DIOX_N"/>
    <property type="match status" value="1"/>
</dbReference>
<dbReference type="STRING" id="1035309.A0A2C5XDA1"/>
<dbReference type="EMBL" id="APWK03000018">
    <property type="protein sequence ID" value="PHH54866.1"/>
    <property type="molecule type" value="Genomic_DNA"/>
</dbReference>
<dbReference type="GO" id="GO:0046872">
    <property type="term" value="F:metal ion binding"/>
    <property type="evidence" value="ECO:0007669"/>
    <property type="project" value="UniProtKB-KW"/>
</dbReference>
<sequence>MASVLTLRSSLWALRQSAWSLSTRTMSSAAGAALSHSEPVSHTTPPPSMPARHPKMPPNYEAVTGDLETFDLPTSVSGSREDQMLGQRLIAAFRRDGILQIRIPSMQQNIVDDAFVASKAFFRQPHAEKAALVDPYSYGGYIASGEEITDGIADYSEIYTVTKDVAPTDPRFKLPCHGQQPWPNKTFKDVVNQYMKQLGNTGDIMLGLAELGLNIPRGSLTQLSQDGWHHLRVLRFPQNNKTNGKGKDGRGIGSHTDYGMLVIASQNDVGGLFIRPPYDDEKTQNWAKSAAGVKENDAGWVFVPPVSNVFTVFPGDMLQYMTNHYLPSTPHKVGLNTTERFAFAYFHEPHFDSVVKPLPGYNGGQEPTEGIHYGTHFTNMFKRNYPDRVTTQQLLKDGREVMLAQPEYRRE</sequence>